<keyword evidence="1" id="KW-0812">Transmembrane</keyword>
<proteinExistence type="predicted"/>
<gene>
    <name evidence="3" type="ORF">ACFFLM_20875</name>
</gene>
<keyword evidence="1" id="KW-1133">Transmembrane helix</keyword>
<reference evidence="3 4" key="1">
    <citation type="submission" date="2024-09" db="EMBL/GenBank/DDBJ databases">
        <authorList>
            <person name="Sun Q."/>
            <person name="Mori K."/>
        </authorList>
    </citation>
    <scope>NUCLEOTIDE SEQUENCE [LARGE SCALE GENOMIC DNA]</scope>
    <source>
        <strain evidence="3 4">JCM 13503</strain>
    </source>
</reference>
<dbReference type="Pfam" id="PF14341">
    <property type="entry name" value="PilX_N"/>
    <property type="match status" value="1"/>
</dbReference>
<feature type="transmembrane region" description="Helical" evidence="1">
    <location>
        <begin position="12"/>
        <end position="35"/>
    </location>
</feature>
<dbReference type="RefSeq" id="WP_380015126.1">
    <property type="nucleotide sequence ID" value="NZ_JBHLYR010000060.1"/>
</dbReference>
<evidence type="ECO:0000313" key="4">
    <source>
        <dbReference type="Proteomes" id="UP001589733"/>
    </source>
</evidence>
<sequence length="698" mass="72629">MQKPVRTQGAALMVSLLMVTLILALIMAVTAQITLSARRSSVDQQELLRARYAAESGVARVQAQLTTVSDLLNRAVIDPTVLNSSIETQMASVCGLSALPVYFSAQELCQFAVNQQGQYTFGSALSRIALLVNAVPQKVFQSLGIPSTDLLRTQFWGETFSGDQGKLYAAAQVAGAPEGSYNARFGLRFVRAERVMENAYRIYFKVPDLQVQGDSGGTVQTLRVRAETPEYFMLVSRAPFSRYQLFVNHQFSSAADELAGNRIVSGNDLMFSGPVHTNQNFQFSGAPWFGGGVSSAGCPQNGIGLVGGLAGCTVVPTYGAFFGSPNSQFVTQAELGTSKAPVICPGITDPSACAVDPGRNAPTFGGGATWNGNFVQLPTAATEQEKAAATAGILLAGDVSELQLGQGNIGGMIRQRVTYTLNGVTTQLAYGPDKNLLILDGNQMWQPALRGLNGFIPNPGGLSAVFNGVIAVQGTVQNLNGGPGANATPPAPSVADYAALTVAATGNIAITSNLTYASPPCSGEHVRDADGTVTPAACGNLASKNLLGVVSSGGNIELVSPASCPEGAGTCAALPANASIHAVLMASTGAVRVRGAEQTLGAPFALGDIHLLGGLIENYYGPFGSADGGGYGRKLVYDPRMNEDTAPPAFPVQRVWTIQLRTTQTVDGQLVTENVERLRLKGDAVSVASAATPTGSLP</sequence>
<evidence type="ECO:0000256" key="1">
    <source>
        <dbReference type="SAM" id="Phobius"/>
    </source>
</evidence>
<keyword evidence="1" id="KW-0472">Membrane</keyword>
<protein>
    <submittedName>
        <fullName evidence="3">DUF4900 domain-containing protein</fullName>
    </submittedName>
</protein>
<name>A0ABV6B7K5_9DEIO</name>
<keyword evidence="4" id="KW-1185">Reference proteome</keyword>
<evidence type="ECO:0000313" key="3">
    <source>
        <dbReference type="EMBL" id="MFB9994416.1"/>
    </source>
</evidence>
<dbReference type="Pfam" id="PF16241">
    <property type="entry name" value="DUF4900"/>
    <property type="match status" value="1"/>
</dbReference>
<organism evidence="3 4">
    <name type="scientific">Deinococcus oregonensis</name>
    <dbReference type="NCBI Taxonomy" id="1805970"/>
    <lineage>
        <taxon>Bacteria</taxon>
        <taxon>Thermotogati</taxon>
        <taxon>Deinococcota</taxon>
        <taxon>Deinococci</taxon>
        <taxon>Deinococcales</taxon>
        <taxon>Deinococcaceae</taxon>
        <taxon>Deinococcus</taxon>
    </lineage>
</organism>
<comment type="caution">
    <text evidence="3">The sequence shown here is derived from an EMBL/GenBank/DDBJ whole genome shotgun (WGS) entry which is preliminary data.</text>
</comment>
<dbReference type="InterPro" id="IPR032601">
    <property type="entry name" value="DUF4900"/>
</dbReference>
<feature type="domain" description="Type 4 fimbrial biogenesis protein PilX N-terminal" evidence="2">
    <location>
        <begin position="8"/>
        <end position="58"/>
    </location>
</feature>
<dbReference type="InterPro" id="IPR025746">
    <property type="entry name" value="PilX_N_dom"/>
</dbReference>
<dbReference type="Proteomes" id="UP001589733">
    <property type="component" value="Unassembled WGS sequence"/>
</dbReference>
<dbReference type="EMBL" id="JBHLYR010000060">
    <property type="protein sequence ID" value="MFB9994416.1"/>
    <property type="molecule type" value="Genomic_DNA"/>
</dbReference>
<accession>A0ABV6B7K5</accession>
<evidence type="ECO:0000259" key="2">
    <source>
        <dbReference type="Pfam" id="PF14341"/>
    </source>
</evidence>